<protein>
    <submittedName>
        <fullName evidence="1">Uncharacterized protein</fullName>
    </submittedName>
</protein>
<organism evidence="1">
    <name type="scientific">marine sediment metagenome</name>
    <dbReference type="NCBI Taxonomy" id="412755"/>
    <lineage>
        <taxon>unclassified sequences</taxon>
        <taxon>metagenomes</taxon>
        <taxon>ecological metagenomes</taxon>
    </lineage>
</organism>
<comment type="caution">
    <text evidence="1">The sequence shown here is derived from an EMBL/GenBank/DDBJ whole genome shotgun (WGS) entry which is preliminary data.</text>
</comment>
<sequence>MLVDQNDPDFVLFTQKRFCQVIQEFLDLMPRGKVEITVPRGAKTISLILQ</sequence>
<accession>A0A0F9B484</accession>
<feature type="non-terminal residue" evidence="1">
    <location>
        <position position="1"/>
    </location>
</feature>
<name>A0A0F9B484_9ZZZZ</name>
<reference evidence="1" key="1">
    <citation type="journal article" date="2015" name="Nature">
        <title>Complex archaea that bridge the gap between prokaryotes and eukaryotes.</title>
        <authorList>
            <person name="Spang A."/>
            <person name="Saw J.H."/>
            <person name="Jorgensen S.L."/>
            <person name="Zaremba-Niedzwiedzka K."/>
            <person name="Martijn J."/>
            <person name="Lind A.E."/>
            <person name="van Eijk R."/>
            <person name="Schleper C."/>
            <person name="Guy L."/>
            <person name="Ettema T.J."/>
        </authorList>
    </citation>
    <scope>NUCLEOTIDE SEQUENCE</scope>
</reference>
<dbReference type="EMBL" id="LAZR01054063">
    <property type="protein sequence ID" value="KKK79366.1"/>
    <property type="molecule type" value="Genomic_DNA"/>
</dbReference>
<evidence type="ECO:0000313" key="1">
    <source>
        <dbReference type="EMBL" id="KKK79366.1"/>
    </source>
</evidence>
<dbReference type="AlphaFoldDB" id="A0A0F9B484"/>
<proteinExistence type="predicted"/>
<gene>
    <name evidence="1" type="ORF">LCGC14_2834220</name>
</gene>